<dbReference type="AlphaFoldDB" id="A0A6P8IBX9"/>
<protein>
    <submittedName>
        <fullName evidence="11">Calcium homeostasis modulator protein 6-like</fullName>
    </submittedName>
</protein>
<feature type="transmembrane region" description="Helical" evidence="9">
    <location>
        <begin position="61"/>
        <end position="82"/>
    </location>
</feature>
<dbReference type="GO" id="GO:0005886">
    <property type="term" value="C:plasma membrane"/>
    <property type="evidence" value="ECO:0007669"/>
    <property type="project" value="TreeGrafter"/>
</dbReference>
<dbReference type="InterPro" id="IPR029569">
    <property type="entry name" value="CALHM"/>
</dbReference>
<evidence type="ECO:0000313" key="11">
    <source>
        <dbReference type="RefSeq" id="XP_031562400.1"/>
    </source>
</evidence>
<dbReference type="GO" id="GO:0005261">
    <property type="term" value="F:monoatomic cation channel activity"/>
    <property type="evidence" value="ECO:0007669"/>
    <property type="project" value="TreeGrafter"/>
</dbReference>
<comment type="subcellular location">
    <subcellularLocation>
        <location evidence="1">Membrane</location>
        <topology evidence="1">Multi-pass membrane protein</topology>
    </subcellularLocation>
</comment>
<evidence type="ECO:0000256" key="9">
    <source>
        <dbReference type="SAM" id="Phobius"/>
    </source>
</evidence>
<evidence type="ECO:0000256" key="3">
    <source>
        <dbReference type="ARBA" id="ARBA00022448"/>
    </source>
</evidence>
<dbReference type="OrthoDB" id="5962981at2759"/>
<evidence type="ECO:0000256" key="4">
    <source>
        <dbReference type="ARBA" id="ARBA00022692"/>
    </source>
</evidence>
<dbReference type="FunCoup" id="A0A6P8IBX9">
    <property type="interactions" value="549"/>
</dbReference>
<keyword evidence="8" id="KW-0407">Ion channel</keyword>
<sequence length="308" mass="34715">MALSPSEILLEIYNKLKEFAIKGETPVKSLVLSLFVYAVKQFFKENIYSCPVQNYLVYGNLFIYGPAVVLFCLSLLISESFWRFTTGGCCCRRVIWSKSRKSIYLAILPPFVWLILAFADAHFYVCAQLGPFESAKAAANSSSALEKAKLKFSNARTHSQIISWVLLLSLMVIATIVLTVDRCCSKFGSKIIRQDEFDEIEANYAMKLYNERIKPLAEERAKTSVDQLFQAYKDEKPGEICEIATAAEDYLLTVYPKHASVGSCVSPPSTDHRSSKFKELFKKRGKNVEDDEVGLTESGPQQHYTSIN</sequence>
<dbReference type="GO" id="GO:1904669">
    <property type="term" value="P:ATP export"/>
    <property type="evidence" value="ECO:0007669"/>
    <property type="project" value="UniProtKB-ARBA"/>
</dbReference>
<dbReference type="Pfam" id="PF14798">
    <property type="entry name" value="Ca_hom_mod"/>
    <property type="match status" value="1"/>
</dbReference>
<dbReference type="RefSeq" id="XP_031562400.1">
    <property type="nucleotide sequence ID" value="XM_031706540.1"/>
</dbReference>
<evidence type="ECO:0000256" key="2">
    <source>
        <dbReference type="ARBA" id="ARBA00008497"/>
    </source>
</evidence>
<organism evidence="10 11">
    <name type="scientific">Actinia tenebrosa</name>
    <name type="common">Australian red waratah sea anemone</name>
    <dbReference type="NCBI Taxonomy" id="6105"/>
    <lineage>
        <taxon>Eukaryota</taxon>
        <taxon>Metazoa</taxon>
        <taxon>Cnidaria</taxon>
        <taxon>Anthozoa</taxon>
        <taxon>Hexacorallia</taxon>
        <taxon>Actiniaria</taxon>
        <taxon>Actiniidae</taxon>
        <taxon>Actinia</taxon>
    </lineage>
</organism>
<dbReference type="KEGG" id="aten:116298162"/>
<evidence type="ECO:0000313" key="10">
    <source>
        <dbReference type="Proteomes" id="UP000515163"/>
    </source>
</evidence>
<dbReference type="PANTHER" id="PTHR32261:SF1">
    <property type="entry name" value="CALCIUM HOMEOSTASIS MODULATOR PROTEIN"/>
    <property type="match status" value="1"/>
</dbReference>
<keyword evidence="7 9" id="KW-0472">Membrane</keyword>
<keyword evidence="10" id="KW-1185">Reference proteome</keyword>
<evidence type="ECO:0000256" key="8">
    <source>
        <dbReference type="ARBA" id="ARBA00023303"/>
    </source>
</evidence>
<dbReference type="PANTHER" id="PTHR32261">
    <property type="entry name" value="CALCIUM HOMEOSTASIS MODULATOR PROTEIN"/>
    <property type="match status" value="1"/>
</dbReference>
<evidence type="ECO:0000256" key="5">
    <source>
        <dbReference type="ARBA" id="ARBA00022989"/>
    </source>
</evidence>
<feature type="transmembrane region" description="Helical" evidence="9">
    <location>
        <begin position="161"/>
        <end position="180"/>
    </location>
</feature>
<proteinExistence type="inferred from homology"/>
<evidence type="ECO:0000256" key="7">
    <source>
        <dbReference type="ARBA" id="ARBA00023136"/>
    </source>
</evidence>
<evidence type="ECO:0000256" key="6">
    <source>
        <dbReference type="ARBA" id="ARBA00023065"/>
    </source>
</evidence>
<keyword evidence="4 9" id="KW-0812">Transmembrane</keyword>
<name>A0A6P8IBX9_ACTTE</name>
<comment type="similarity">
    <text evidence="2">Belongs to the CALHM family.</text>
</comment>
<gene>
    <name evidence="11" type="primary">LOC116298162</name>
</gene>
<dbReference type="InParanoid" id="A0A6P8IBX9"/>
<feature type="transmembrane region" description="Helical" evidence="9">
    <location>
        <begin position="103"/>
        <end position="125"/>
    </location>
</feature>
<dbReference type="GeneID" id="116298162"/>
<keyword evidence="3" id="KW-0813">Transport</keyword>
<dbReference type="Proteomes" id="UP000515163">
    <property type="component" value="Unplaced"/>
</dbReference>
<keyword evidence="6" id="KW-0406">Ion transport</keyword>
<keyword evidence="5 9" id="KW-1133">Transmembrane helix</keyword>
<reference evidence="11" key="1">
    <citation type="submission" date="2025-08" db="UniProtKB">
        <authorList>
            <consortium name="RefSeq"/>
        </authorList>
    </citation>
    <scope>IDENTIFICATION</scope>
    <source>
        <tissue evidence="11">Tentacle</tissue>
    </source>
</reference>
<accession>A0A6P8IBX9</accession>
<evidence type="ECO:0000256" key="1">
    <source>
        <dbReference type="ARBA" id="ARBA00004141"/>
    </source>
</evidence>